<dbReference type="InterPro" id="IPR000719">
    <property type="entry name" value="Prot_kinase_dom"/>
</dbReference>
<evidence type="ECO:0000256" key="4">
    <source>
        <dbReference type="ARBA" id="ARBA00022777"/>
    </source>
</evidence>
<keyword evidence="12" id="KW-1185">Reference proteome</keyword>
<feature type="compositionally biased region" description="Basic and acidic residues" evidence="9">
    <location>
        <begin position="686"/>
        <end position="695"/>
    </location>
</feature>
<feature type="compositionally biased region" description="Pro residues" evidence="9">
    <location>
        <begin position="661"/>
        <end position="681"/>
    </location>
</feature>
<keyword evidence="1" id="KW-0723">Serine/threonine-protein kinase</keyword>
<dbReference type="PROSITE" id="PS50011">
    <property type="entry name" value="PROTEIN_KINASE_DOM"/>
    <property type="match status" value="1"/>
</dbReference>
<dbReference type="InterPro" id="IPR030616">
    <property type="entry name" value="Aur-like"/>
</dbReference>
<dbReference type="AlphaFoldDB" id="A0AAD3DJT7"/>
<feature type="region of interest" description="Disordered" evidence="9">
    <location>
        <begin position="598"/>
        <end position="725"/>
    </location>
</feature>
<name>A0AAD3DJT7_9CHLO</name>
<feature type="binding site" evidence="7">
    <location>
        <position position="299"/>
    </location>
    <ligand>
        <name>ATP</name>
        <dbReference type="ChEBI" id="CHEBI:30616"/>
    </ligand>
</feature>
<feature type="region of interest" description="Disordered" evidence="9">
    <location>
        <begin position="36"/>
        <end position="91"/>
    </location>
</feature>
<dbReference type="GO" id="GO:0005524">
    <property type="term" value="F:ATP binding"/>
    <property type="evidence" value="ECO:0007669"/>
    <property type="project" value="UniProtKB-KW"/>
</dbReference>
<feature type="compositionally biased region" description="Low complexity" evidence="9">
    <location>
        <begin position="629"/>
        <end position="660"/>
    </location>
</feature>
<comment type="caution">
    <text evidence="11">The sequence shown here is derived from an EMBL/GenBank/DDBJ whole genome shotgun (WGS) entry which is preliminary data.</text>
</comment>
<keyword evidence="4" id="KW-0418">Kinase</keyword>
<dbReference type="InterPro" id="IPR011009">
    <property type="entry name" value="Kinase-like_dom_sf"/>
</dbReference>
<gene>
    <name evidence="11" type="ORF">Agub_g2478</name>
</gene>
<organism evidence="11 12">
    <name type="scientific">Astrephomene gubernaculifera</name>
    <dbReference type="NCBI Taxonomy" id="47775"/>
    <lineage>
        <taxon>Eukaryota</taxon>
        <taxon>Viridiplantae</taxon>
        <taxon>Chlorophyta</taxon>
        <taxon>core chlorophytes</taxon>
        <taxon>Chlorophyceae</taxon>
        <taxon>CS clade</taxon>
        <taxon>Chlamydomonadales</taxon>
        <taxon>Astrephomenaceae</taxon>
        <taxon>Astrephomene</taxon>
    </lineage>
</organism>
<evidence type="ECO:0000256" key="2">
    <source>
        <dbReference type="ARBA" id="ARBA00022679"/>
    </source>
</evidence>
<feature type="compositionally biased region" description="Low complexity" evidence="9">
    <location>
        <begin position="598"/>
        <end position="622"/>
    </location>
</feature>
<feature type="binding site" evidence="7">
    <location>
        <begin position="347"/>
        <end position="349"/>
    </location>
    <ligand>
        <name>ATP</name>
        <dbReference type="ChEBI" id="CHEBI:30616"/>
    </ligand>
</feature>
<keyword evidence="3 7" id="KW-0547">Nucleotide-binding</keyword>
<dbReference type="Gene3D" id="1.10.510.10">
    <property type="entry name" value="Transferase(Phosphotransferase) domain 1"/>
    <property type="match status" value="1"/>
</dbReference>
<evidence type="ECO:0000313" key="11">
    <source>
        <dbReference type="EMBL" id="GFR41727.1"/>
    </source>
</evidence>
<dbReference type="Pfam" id="PF00069">
    <property type="entry name" value="Pkinase"/>
    <property type="match status" value="1"/>
</dbReference>
<proteinExistence type="predicted"/>
<feature type="binding site" evidence="7">
    <location>
        <position position="415"/>
    </location>
    <ligand>
        <name>ATP</name>
        <dbReference type="ChEBI" id="CHEBI:30616"/>
    </ligand>
</feature>
<keyword evidence="2" id="KW-0808">Transferase</keyword>
<dbReference type="PANTHER" id="PTHR24350">
    <property type="entry name" value="SERINE/THREONINE-PROTEIN KINASE IAL-RELATED"/>
    <property type="match status" value="1"/>
</dbReference>
<evidence type="ECO:0000256" key="1">
    <source>
        <dbReference type="ARBA" id="ARBA00022527"/>
    </source>
</evidence>
<dbReference type="EMBL" id="BMAR01000002">
    <property type="protein sequence ID" value="GFR41727.1"/>
    <property type="molecule type" value="Genomic_DNA"/>
</dbReference>
<evidence type="ECO:0000259" key="10">
    <source>
        <dbReference type="PROSITE" id="PS50011"/>
    </source>
</evidence>
<evidence type="ECO:0000256" key="3">
    <source>
        <dbReference type="ARBA" id="ARBA00022741"/>
    </source>
</evidence>
<evidence type="ECO:0000256" key="5">
    <source>
        <dbReference type="ARBA" id="ARBA00022840"/>
    </source>
</evidence>
<feature type="compositionally biased region" description="Low complexity" evidence="9">
    <location>
        <begin position="82"/>
        <end position="91"/>
    </location>
</feature>
<feature type="compositionally biased region" description="Acidic residues" evidence="9">
    <location>
        <begin position="494"/>
        <end position="505"/>
    </location>
</feature>
<reference evidence="11 12" key="1">
    <citation type="journal article" date="2021" name="Sci. Rep.">
        <title>Genome sequencing of the multicellular alga Astrephomene provides insights into convergent evolution of germ-soma differentiation.</title>
        <authorList>
            <person name="Yamashita S."/>
            <person name="Yamamoto K."/>
            <person name="Matsuzaki R."/>
            <person name="Suzuki S."/>
            <person name="Yamaguchi H."/>
            <person name="Hirooka S."/>
            <person name="Minakuchi Y."/>
            <person name="Miyagishima S."/>
            <person name="Kawachi M."/>
            <person name="Toyoda A."/>
            <person name="Nozaki H."/>
        </authorList>
    </citation>
    <scope>NUCLEOTIDE SEQUENCE [LARGE SCALE GENOMIC DNA]</scope>
    <source>
        <strain evidence="11 12">NIES-4017</strain>
    </source>
</reference>
<feature type="compositionally biased region" description="Basic and acidic residues" evidence="9">
    <location>
        <begin position="69"/>
        <end position="79"/>
    </location>
</feature>
<dbReference type="InterPro" id="IPR008271">
    <property type="entry name" value="Ser/Thr_kinase_AS"/>
</dbReference>
<feature type="region of interest" description="Disordered" evidence="9">
    <location>
        <begin position="1"/>
        <end position="24"/>
    </location>
</feature>
<feature type="active site" description="Proton acceptor" evidence="6">
    <location>
        <position position="397"/>
    </location>
</feature>
<dbReference type="FunFam" id="1.10.510.10:FF:000813">
    <property type="entry name" value="Aurora-like kinase"/>
    <property type="match status" value="1"/>
</dbReference>
<feature type="region of interest" description="Disordered" evidence="9">
    <location>
        <begin position="491"/>
        <end position="510"/>
    </location>
</feature>
<accession>A0AAD3DJT7</accession>
<protein>
    <recommendedName>
        <fullName evidence="10">Protein kinase domain-containing protein</fullName>
    </recommendedName>
</protein>
<feature type="cross-link" description="Glycyl lysine isopeptide (Lys-Gly) (interchain with G-Cter in SUMO2)" evidence="8">
    <location>
        <position position="399"/>
    </location>
</feature>
<sequence>MTLTSITFSGPKPEDSGERSGRKKLKSFLTSLRRLIRLDRGPGGDVGPRVRGSGQPAAFDSLSALPRPRHAETGVDRESGTSSSFRAPPRSSASMPLLFQVVGPTGNSESAGYSSPLMQLSARRIHPAPSSSALVLPPIQAFGPQLSTSAMADHTDSPVNTKARPVSMAWSSIADGTGRDDSSAALIATRATSSNMEDQTPTRPRYPGHSLPLPVINFHSTESPSSPLIVMRPITPSGVASAPAFSSTLIAVCPGAPSNMRRPVWRLLDYRLDARLYKGDMSSVYKAQCLVSNQKVVLKVYNLKRIPQNALHTLEREVRIHTSLAHCNVLALYGVFEEEGRLALVLERASAGDLFRYHRELLPTPCRMCEDELRLLVLAPLLEALVYLHGRGICHRDIKPENILLTANWQLRLADFGAAINMSEERAVTRTGTEDYMAPEVERCPLKYLPDDNKDNRDLAYTTAADVWSVGVLAYEMLVGFPPFITCPQPDAVPEADEEGNEEGDGAGGGAGFRAAAGLMVVGGAESRELSFPHFVSAGAQDFIASALNERAMDRPTAAVLLKHPWLKHAVRQNRVRQQQLQLQLQQQMMQAQQQQQQQQQPLQQSPLLQQPQQQLSQPQQPVRRHLSQPQLLPPQQQVAVQQQFQQQQQPHPQTQIHPQQPAPQPQPPQQIAVQPPPPQQPQRTHVCEQKEHAAVGRLTRLVSSPEQSFWSPPAARERPGNLFV</sequence>
<dbReference type="GO" id="GO:0004674">
    <property type="term" value="F:protein serine/threonine kinase activity"/>
    <property type="evidence" value="ECO:0007669"/>
    <property type="project" value="UniProtKB-KW"/>
</dbReference>
<evidence type="ECO:0000256" key="8">
    <source>
        <dbReference type="PIRSR" id="PIRSR630616-3"/>
    </source>
</evidence>
<feature type="compositionally biased region" description="Basic and acidic residues" evidence="9">
    <location>
        <begin position="716"/>
        <end position="725"/>
    </location>
</feature>
<evidence type="ECO:0000256" key="7">
    <source>
        <dbReference type="PIRSR" id="PIRSR630616-2"/>
    </source>
</evidence>
<evidence type="ECO:0000256" key="6">
    <source>
        <dbReference type="PIRSR" id="PIRSR630616-1"/>
    </source>
</evidence>
<dbReference type="Proteomes" id="UP001054857">
    <property type="component" value="Unassembled WGS sequence"/>
</dbReference>
<feature type="binding site" evidence="7">
    <location>
        <begin position="401"/>
        <end position="402"/>
    </location>
    <ligand>
        <name>ATP</name>
        <dbReference type="ChEBI" id="CHEBI:30616"/>
    </ligand>
</feature>
<dbReference type="SUPFAM" id="SSF56112">
    <property type="entry name" value="Protein kinase-like (PK-like)"/>
    <property type="match status" value="1"/>
</dbReference>
<feature type="domain" description="Protein kinase" evidence="10">
    <location>
        <begin position="270"/>
        <end position="567"/>
    </location>
</feature>
<dbReference type="SMART" id="SM00220">
    <property type="entry name" value="S_TKc"/>
    <property type="match status" value="1"/>
</dbReference>
<keyword evidence="5 7" id="KW-0067">ATP-binding</keyword>
<feature type="compositionally biased region" description="Polar residues" evidence="9">
    <location>
        <begin position="702"/>
        <end position="711"/>
    </location>
</feature>
<evidence type="ECO:0000313" key="12">
    <source>
        <dbReference type="Proteomes" id="UP001054857"/>
    </source>
</evidence>
<evidence type="ECO:0000256" key="9">
    <source>
        <dbReference type="SAM" id="MobiDB-lite"/>
    </source>
</evidence>
<dbReference type="PROSITE" id="PS00108">
    <property type="entry name" value="PROTEIN_KINASE_ST"/>
    <property type="match status" value="1"/>
</dbReference>